<feature type="region of interest" description="Disordered" evidence="1">
    <location>
        <begin position="150"/>
        <end position="216"/>
    </location>
</feature>
<gene>
    <name evidence="2" type="ORF">FKW44_008182</name>
</gene>
<evidence type="ECO:0000313" key="2">
    <source>
        <dbReference type="EMBL" id="QQP55109.1"/>
    </source>
</evidence>
<name>A0A7T8KFT5_CALRO</name>
<reference evidence="3" key="1">
    <citation type="submission" date="2021-01" db="EMBL/GenBank/DDBJ databases">
        <title>Caligus Genome Assembly.</title>
        <authorList>
            <person name="Gallardo-Escarate C."/>
        </authorList>
    </citation>
    <scope>NUCLEOTIDE SEQUENCE [LARGE SCALE GENOMIC DNA]</scope>
</reference>
<proteinExistence type="predicted"/>
<dbReference type="AlphaFoldDB" id="A0A7T8KFT5"/>
<feature type="compositionally biased region" description="Gly residues" evidence="1">
    <location>
        <begin position="152"/>
        <end position="176"/>
    </location>
</feature>
<evidence type="ECO:0000256" key="1">
    <source>
        <dbReference type="SAM" id="MobiDB-lite"/>
    </source>
</evidence>
<accession>A0A7T8KFT5</accession>
<organism evidence="2 3">
    <name type="scientific">Caligus rogercresseyi</name>
    <name type="common">Sea louse</name>
    <dbReference type="NCBI Taxonomy" id="217165"/>
    <lineage>
        <taxon>Eukaryota</taxon>
        <taxon>Metazoa</taxon>
        <taxon>Ecdysozoa</taxon>
        <taxon>Arthropoda</taxon>
        <taxon>Crustacea</taxon>
        <taxon>Multicrustacea</taxon>
        <taxon>Hexanauplia</taxon>
        <taxon>Copepoda</taxon>
        <taxon>Siphonostomatoida</taxon>
        <taxon>Caligidae</taxon>
        <taxon>Caligus</taxon>
    </lineage>
</organism>
<sequence length="216" mass="21153">MFGRGLRVIGRWDWKGFLSGVGGEVGVNGNGVGGREELGSTIEGGASGESAVGLESTGSILLGGEGDLGLNGGSDLGEGDGDILGEVSGRRLESVLVGDPVDDVGLTIITNVLVGSLHDDSGVFSNNNGGAGGLLSDSVLGLEELENVVGLGEDGNNGGSGGGGSTEGSAEGSGDGSEGRCLSNNTVAGEGLVTTESDETGIDDESRAQKNSAQNL</sequence>
<evidence type="ECO:0000313" key="3">
    <source>
        <dbReference type="Proteomes" id="UP000595437"/>
    </source>
</evidence>
<keyword evidence="3" id="KW-1185">Reference proteome</keyword>
<dbReference type="Proteomes" id="UP000595437">
    <property type="component" value="Chromosome 5"/>
</dbReference>
<dbReference type="EMBL" id="CP045894">
    <property type="protein sequence ID" value="QQP55109.1"/>
    <property type="molecule type" value="Genomic_DNA"/>
</dbReference>
<protein>
    <submittedName>
        <fullName evidence="2">Uncharacterized protein</fullName>
    </submittedName>
</protein>